<organism evidence="1 2">
    <name type="scientific">Citrobacter koseri</name>
    <name type="common">Citrobacter diversus</name>
    <dbReference type="NCBI Taxonomy" id="545"/>
    <lineage>
        <taxon>Bacteria</taxon>
        <taxon>Pseudomonadati</taxon>
        <taxon>Pseudomonadota</taxon>
        <taxon>Gammaproteobacteria</taxon>
        <taxon>Enterobacterales</taxon>
        <taxon>Enterobacteriaceae</taxon>
        <taxon>Citrobacter</taxon>
    </lineage>
</organism>
<evidence type="ECO:0000313" key="2">
    <source>
        <dbReference type="Proteomes" id="UP000270272"/>
    </source>
</evidence>
<proteinExistence type="predicted"/>
<evidence type="ECO:0000313" key="1">
    <source>
        <dbReference type="EMBL" id="VEB88212.1"/>
    </source>
</evidence>
<accession>A0A447UJT7</accession>
<dbReference type="Proteomes" id="UP000270272">
    <property type="component" value="Chromosome"/>
</dbReference>
<name>A0A447UJT7_CITKO</name>
<gene>
    <name evidence="1" type="ORF">NCTC11075_01750</name>
</gene>
<protein>
    <submittedName>
        <fullName evidence="1">Uncharacterized protein</fullName>
    </submittedName>
</protein>
<dbReference type="AlphaFoldDB" id="A0A447UJT7"/>
<reference evidence="1 2" key="1">
    <citation type="submission" date="2018-12" db="EMBL/GenBank/DDBJ databases">
        <authorList>
            <consortium name="Pathogen Informatics"/>
        </authorList>
    </citation>
    <scope>NUCLEOTIDE SEQUENCE [LARGE SCALE GENOMIC DNA]</scope>
    <source>
        <strain evidence="1 2">NCTC11075</strain>
    </source>
</reference>
<sequence length="78" mass="8540">MLGFQLEILLHHGGMGVEIIDCTHGVVSSSLILNGLRCFFFSLLSHKGHMITEIRISGKAAMDDLSILIPFLIFITAV</sequence>
<dbReference type="EMBL" id="LR134204">
    <property type="protein sequence ID" value="VEB88212.1"/>
    <property type="molecule type" value="Genomic_DNA"/>
</dbReference>